<dbReference type="AlphaFoldDB" id="A0AAD9SQL3"/>
<keyword evidence="1" id="KW-0812">Transmembrane</keyword>
<keyword evidence="1" id="KW-0472">Membrane</keyword>
<protein>
    <submittedName>
        <fullName evidence="2">Uncharacterized protein</fullName>
    </submittedName>
</protein>
<evidence type="ECO:0000256" key="1">
    <source>
        <dbReference type="SAM" id="Phobius"/>
    </source>
</evidence>
<evidence type="ECO:0000313" key="2">
    <source>
        <dbReference type="EMBL" id="KAK2614661.1"/>
    </source>
</evidence>
<organism evidence="2 3">
    <name type="scientific">Phomopsis amygdali</name>
    <name type="common">Fusicoccum amygdali</name>
    <dbReference type="NCBI Taxonomy" id="1214568"/>
    <lineage>
        <taxon>Eukaryota</taxon>
        <taxon>Fungi</taxon>
        <taxon>Dikarya</taxon>
        <taxon>Ascomycota</taxon>
        <taxon>Pezizomycotina</taxon>
        <taxon>Sordariomycetes</taxon>
        <taxon>Sordariomycetidae</taxon>
        <taxon>Diaporthales</taxon>
        <taxon>Diaporthaceae</taxon>
        <taxon>Diaporthe</taxon>
    </lineage>
</organism>
<feature type="transmembrane region" description="Helical" evidence="1">
    <location>
        <begin position="293"/>
        <end position="315"/>
    </location>
</feature>
<gene>
    <name evidence="2" type="ORF">N8I77_001467</name>
</gene>
<keyword evidence="3" id="KW-1185">Reference proteome</keyword>
<reference evidence="2" key="1">
    <citation type="submission" date="2023-06" db="EMBL/GenBank/DDBJ databases">
        <authorList>
            <person name="Noh H."/>
        </authorList>
    </citation>
    <scope>NUCLEOTIDE SEQUENCE</scope>
    <source>
        <strain evidence="2">DUCC20226</strain>
    </source>
</reference>
<feature type="transmembrane region" description="Helical" evidence="1">
    <location>
        <begin position="88"/>
        <end position="108"/>
    </location>
</feature>
<accession>A0AAD9SQL3</accession>
<feature type="transmembrane region" description="Helical" evidence="1">
    <location>
        <begin position="217"/>
        <end position="240"/>
    </location>
</feature>
<name>A0AAD9SQL3_PHOAM</name>
<keyword evidence="1" id="KW-1133">Transmembrane helix</keyword>
<feature type="transmembrane region" description="Helical" evidence="1">
    <location>
        <begin position="144"/>
        <end position="167"/>
    </location>
</feature>
<proteinExistence type="predicted"/>
<sequence>MERQPLLSQVGNLVGRGQDDEEGQAAGGDHPIFLRAAHSPWRPLNQNALGYIRAALVAYLIATAGMLIDYETKHRESEDTKWRIPFQFSAVTWLLLIIYHIIVFSWTITHMHWPDIDENDTRWESRLLRFMSPPEQTADDRRHIYFSLFHVVTHVFALINVIVYWTIQVPNGRAHLPSPGKGGGDGGDGDDNGNAFLIYGYGDSKNPFKDIYSQGWFPIYCLFNLYVFPAIEVVIESVVLNSMRRPEPVPTHLFTSMGFAALYLVYAAIGAKVTGHNAFFWLDESIVGSKEKVTAYCAGFIALAAASFATLYGLVGMRESVSDRLHSR</sequence>
<feature type="transmembrane region" description="Helical" evidence="1">
    <location>
        <begin position="252"/>
        <end position="273"/>
    </location>
</feature>
<dbReference type="Proteomes" id="UP001265746">
    <property type="component" value="Unassembled WGS sequence"/>
</dbReference>
<comment type="caution">
    <text evidence="2">The sequence shown here is derived from an EMBL/GenBank/DDBJ whole genome shotgun (WGS) entry which is preliminary data.</text>
</comment>
<dbReference type="EMBL" id="JAUJFL010000001">
    <property type="protein sequence ID" value="KAK2614661.1"/>
    <property type="molecule type" value="Genomic_DNA"/>
</dbReference>
<evidence type="ECO:0000313" key="3">
    <source>
        <dbReference type="Proteomes" id="UP001265746"/>
    </source>
</evidence>
<feature type="transmembrane region" description="Helical" evidence="1">
    <location>
        <begin position="48"/>
        <end position="68"/>
    </location>
</feature>